<name>A0AAU7DPX3_9BACT</name>
<feature type="domain" description="Putative Flp pilus-assembly TadG-like N-terminal" evidence="1">
    <location>
        <begin position="5"/>
        <end position="43"/>
    </location>
</feature>
<reference evidence="3" key="1">
    <citation type="submission" date="2023-03" db="EMBL/GenBank/DDBJ databases">
        <title>Edaphobacter sp.</title>
        <authorList>
            <person name="Huber K.J."/>
            <person name="Papendorf J."/>
            <person name="Pilke C."/>
            <person name="Bunk B."/>
            <person name="Sproeer C."/>
            <person name="Pester M."/>
        </authorList>
    </citation>
    <scope>NUCLEOTIDE SEQUENCE</scope>
    <source>
        <strain evidence="3">DSM 110680</strain>
    </source>
</reference>
<proteinExistence type="predicted"/>
<dbReference type="InterPro" id="IPR028087">
    <property type="entry name" value="Tad_N"/>
</dbReference>
<dbReference type="Pfam" id="PF23981">
    <property type="entry name" value="DUF7305"/>
    <property type="match status" value="1"/>
</dbReference>
<gene>
    <name evidence="3" type="ORF">P8935_09125</name>
</gene>
<evidence type="ECO:0000259" key="2">
    <source>
        <dbReference type="Pfam" id="PF23981"/>
    </source>
</evidence>
<dbReference type="Pfam" id="PF13400">
    <property type="entry name" value="Tad"/>
    <property type="match status" value="1"/>
</dbReference>
<feature type="domain" description="DUF7305" evidence="2">
    <location>
        <begin position="287"/>
        <end position="386"/>
    </location>
</feature>
<organism evidence="3">
    <name type="scientific">Telmatobacter sp. DSM 110680</name>
    <dbReference type="NCBI Taxonomy" id="3036704"/>
    <lineage>
        <taxon>Bacteria</taxon>
        <taxon>Pseudomonadati</taxon>
        <taxon>Acidobacteriota</taxon>
        <taxon>Terriglobia</taxon>
        <taxon>Terriglobales</taxon>
        <taxon>Acidobacteriaceae</taxon>
        <taxon>Telmatobacter</taxon>
    </lineage>
</organism>
<dbReference type="AlphaFoldDB" id="A0AAU7DPX3"/>
<evidence type="ECO:0000259" key="1">
    <source>
        <dbReference type="Pfam" id="PF13400"/>
    </source>
</evidence>
<protein>
    <submittedName>
        <fullName evidence="3">Pilus assembly protein TadG-related protein</fullName>
    </submittedName>
</protein>
<dbReference type="RefSeq" id="WP_348264683.1">
    <property type="nucleotide sequence ID" value="NZ_CP121196.1"/>
</dbReference>
<dbReference type="InterPro" id="IPR055729">
    <property type="entry name" value="DUF7305"/>
</dbReference>
<sequence length="410" mass="41566">MVICIFLGLFLMGFLALGLDVGYLFHERRMAQAAADAAAVAAAEEANSGNSSNEQTVANAMARINGFDPNATINPATVTLRTPTSGNYSASSSYIEADVSKPIPTFFLSEFEHSATSVTVAARAVAGGGLSSPTCICLEAPTGPGLSMSNNAQINATQCGVTVDSNSGNAVGLTGSATLNSLSLGTVSSSWNNGNNINNNGLITSSTKIVQGITTQCKPTITAPTLPNGLPCYSNPIQGWTAANNYTGVYTLPLAGETVINNTVCFSSLNTSNAASVTLSPGYTYYIQGDFTTGGGAPVTGNGVQLYVGGNVSFTNGVTAKLSAPTVSGVPQTLLYAMGNNVTIQGGSNTSISGLVYAPNAAVTLNNGTGTTLTMDFVAQTLSMSGGATLNSYSISSLGTLNLSVAKLVE</sequence>
<evidence type="ECO:0000313" key="3">
    <source>
        <dbReference type="EMBL" id="XBH19466.1"/>
    </source>
</evidence>
<accession>A0AAU7DPX3</accession>
<dbReference type="EMBL" id="CP121196">
    <property type="protein sequence ID" value="XBH19466.1"/>
    <property type="molecule type" value="Genomic_DNA"/>
</dbReference>